<sequence>MLRSKILHSFVTFSLHGIWYKWDPSAPKGKQIVPLPFGETKKENALLYGTESAGPEGMADYEHRLPGPKGRKNPPPQIDTGKPLY</sequence>
<accession>A0A7J4IW87</accession>
<feature type="region of interest" description="Disordered" evidence="1">
    <location>
        <begin position="51"/>
        <end position="85"/>
    </location>
</feature>
<protein>
    <submittedName>
        <fullName evidence="2">Uncharacterized protein</fullName>
    </submittedName>
</protein>
<gene>
    <name evidence="2" type="ORF">HA254_03925</name>
</gene>
<name>A0A7J4IW87_9ARCH</name>
<dbReference type="AlphaFoldDB" id="A0A7J4IW87"/>
<comment type="caution">
    <text evidence="2">The sequence shown here is derived from an EMBL/GenBank/DDBJ whole genome shotgun (WGS) entry which is preliminary data.</text>
</comment>
<dbReference type="Proteomes" id="UP000565078">
    <property type="component" value="Unassembled WGS sequence"/>
</dbReference>
<reference evidence="3" key="1">
    <citation type="journal article" date="2020" name="bioRxiv">
        <title>A rank-normalized archaeal taxonomy based on genome phylogeny resolves widespread incomplete and uneven classifications.</title>
        <authorList>
            <person name="Rinke C."/>
            <person name="Chuvochina M."/>
            <person name="Mussig A.J."/>
            <person name="Chaumeil P.-A."/>
            <person name="Waite D.W."/>
            <person name="Whitman W.B."/>
            <person name="Parks D.H."/>
            <person name="Hugenholtz P."/>
        </authorList>
    </citation>
    <scope>NUCLEOTIDE SEQUENCE [LARGE SCALE GENOMIC DNA]</scope>
</reference>
<proteinExistence type="predicted"/>
<evidence type="ECO:0000313" key="2">
    <source>
        <dbReference type="EMBL" id="HIH09793.1"/>
    </source>
</evidence>
<evidence type="ECO:0000313" key="3">
    <source>
        <dbReference type="Proteomes" id="UP000565078"/>
    </source>
</evidence>
<evidence type="ECO:0000256" key="1">
    <source>
        <dbReference type="SAM" id="MobiDB-lite"/>
    </source>
</evidence>
<dbReference type="EMBL" id="DUGC01000060">
    <property type="protein sequence ID" value="HIH09793.1"/>
    <property type="molecule type" value="Genomic_DNA"/>
</dbReference>
<organism evidence="2 3">
    <name type="scientific">Candidatus Iainarchaeum sp</name>
    <dbReference type="NCBI Taxonomy" id="3101447"/>
    <lineage>
        <taxon>Archaea</taxon>
        <taxon>Candidatus Iainarchaeota</taxon>
        <taxon>Candidatus Iainarchaeia</taxon>
        <taxon>Candidatus Iainarchaeales</taxon>
        <taxon>Candidatus Iainarchaeaceae</taxon>
        <taxon>Candidatus Iainarchaeum</taxon>
    </lineage>
</organism>